<name>A0ABY2BJX9_9ACTN</name>
<dbReference type="InterPro" id="IPR007061">
    <property type="entry name" value="MST-like"/>
</dbReference>
<dbReference type="SUPFAM" id="SSF109854">
    <property type="entry name" value="DinB/YfiT-like putative metalloenzymes"/>
    <property type="match status" value="1"/>
</dbReference>
<evidence type="ECO:0000313" key="2">
    <source>
        <dbReference type="Proteomes" id="UP000295818"/>
    </source>
</evidence>
<dbReference type="Gene3D" id="1.20.120.450">
    <property type="entry name" value="dinb family like domain"/>
    <property type="match status" value="1"/>
</dbReference>
<reference evidence="1 2" key="1">
    <citation type="journal article" date="2015" name="Stand. Genomic Sci.">
        <title>Genomic Encyclopedia of Bacterial and Archaeal Type Strains, Phase III: the genomes of soil and plant-associated and newly described type strains.</title>
        <authorList>
            <person name="Whitman W.B."/>
            <person name="Woyke T."/>
            <person name="Klenk H.P."/>
            <person name="Zhou Y."/>
            <person name="Lilburn T.G."/>
            <person name="Beck B.J."/>
            <person name="De Vos P."/>
            <person name="Vandamme P."/>
            <person name="Eisen J.A."/>
            <person name="Garrity G."/>
            <person name="Hugenholtz P."/>
            <person name="Kyrpides N.C."/>
        </authorList>
    </citation>
    <scope>NUCLEOTIDE SEQUENCE [LARGE SCALE GENOMIC DNA]</scope>
    <source>
        <strain evidence="1 2">VKM Ac-2538</strain>
    </source>
</reference>
<organism evidence="1 2">
    <name type="scientific">Kribbella orskensis</name>
    <dbReference type="NCBI Taxonomy" id="2512216"/>
    <lineage>
        <taxon>Bacteria</taxon>
        <taxon>Bacillati</taxon>
        <taxon>Actinomycetota</taxon>
        <taxon>Actinomycetes</taxon>
        <taxon>Propionibacteriales</taxon>
        <taxon>Kribbellaceae</taxon>
        <taxon>Kribbella</taxon>
    </lineage>
</organism>
<gene>
    <name evidence="1" type="ORF">EV644_106145</name>
</gene>
<proteinExistence type="predicted"/>
<dbReference type="Pfam" id="PF04978">
    <property type="entry name" value="MST"/>
    <property type="match status" value="1"/>
</dbReference>
<dbReference type="InterPro" id="IPR034660">
    <property type="entry name" value="DinB/YfiT-like"/>
</dbReference>
<evidence type="ECO:0000313" key="1">
    <source>
        <dbReference type="EMBL" id="TCO22837.1"/>
    </source>
</evidence>
<keyword evidence="2" id="KW-1185">Reference proteome</keyword>
<accession>A0ABY2BJX9</accession>
<sequence>MLVGWLDWQRATVRLKCVGLSEGQARLAPLPSSPRMTVATLVAHLRWVELAWFEVSFLGTRELATEDPLDLQDPPQASLDRLLSEYDAQCVRSNEILAAAQLDDLEAWAPAGLELVSLRWIVTHLIEETARHLGHLDALRELIDGTTSY</sequence>
<dbReference type="EMBL" id="SLWM01000006">
    <property type="protein sequence ID" value="TCO22837.1"/>
    <property type="molecule type" value="Genomic_DNA"/>
</dbReference>
<comment type="caution">
    <text evidence="1">The sequence shown here is derived from an EMBL/GenBank/DDBJ whole genome shotgun (WGS) entry which is preliminary data.</text>
</comment>
<dbReference type="Proteomes" id="UP000295818">
    <property type="component" value="Unassembled WGS sequence"/>
</dbReference>
<protein>
    <submittedName>
        <fullName evidence="1">Uncharacterized protein DUF664</fullName>
    </submittedName>
</protein>